<dbReference type="GeneID" id="25977843"/>
<dbReference type="InParanoid" id="F0XUM9"/>
<dbReference type="EMBL" id="GL630006">
    <property type="protein sequence ID" value="EFW98760.1"/>
    <property type="molecule type" value="Genomic_DNA"/>
</dbReference>
<reference evidence="3 4" key="1">
    <citation type="journal article" date="2011" name="Proc. Natl. Acad. Sci. U.S.A.">
        <title>Genome and transcriptome analyses of the mountain pine beetle-fungal symbiont Grosmannia clavigera, a lodgepole pine pathogen.</title>
        <authorList>
            <person name="DiGuistini S."/>
            <person name="Wang Y."/>
            <person name="Liao N.Y."/>
            <person name="Taylor G."/>
            <person name="Tanguay P."/>
            <person name="Feau N."/>
            <person name="Henrissat B."/>
            <person name="Chan S.K."/>
            <person name="Hesse-Orce U."/>
            <person name="Alamouti S.M."/>
            <person name="Tsui C.K.M."/>
            <person name="Docking R.T."/>
            <person name="Levasseur A."/>
            <person name="Haridas S."/>
            <person name="Robertson G."/>
            <person name="Birol I."/>
            <person name="Holt R.A."/>
            <person name="Marra M.A."/>
            <person name="Hamelin R.C."/>
            <person name="Hirst M."/>
            <person name="Jones S.J.M."/>
            <person name="Bohlmann J."/>
            <person name="Breuil C."/>
        </authorList>
    </citation>
    <scope>NUCLEOTIDE SEQUENCE [LARGE SCALE GENOMIC DNA]</scope>
    <source>
        <strain evidence="4">kw1407 / UAMH 11150</strain>
    </source>
</reference>
<dbReference type="GO" id="GO:0042147">
    <property type="term" value="P:retrograde transport, endosome to Golgi"/>
    <property type="evidence" value="ECO:0007669"/>
    <property type="project" value="TreeGrafter"/>
</dbReference>
<dbReference type="eggNOG" id="KOG2852">
    <property type="taxonomic scope" value="Eukaryota"/>
</dbReference>
<dbReference type="GO" id="GO:0005829">
    <property type="term" value="C:cytosol"/>
    <property type="evidence" value="ECO:0007669"/>
    <property type="project" value="GOC"/>
</dbReference>
<dbReference type="PANTHER" id="PTHR13847:SF185">
    <property type="entry name" value="FAD DEPENDENT OXIDOREDUCTASE SUPERFAMILY (AFU_ORTHOLOGUE AFUA_3G02360)"/>
    <property type="match status" value="1"/>
</dbReference>
<feature type="domain" description="FAD dependent oxidoreductase" evidence="2">
    <location>
        <begin position="5"/>
        <end position="354"/>
    </location>
</feature>
<feature type="region of interest" description="Disordered" evidence="1">
    <location>
        <begin position="490"/>
        <end position="524"/>
    </location>
</feature>
<accession>F0XUM9</accession>
<dbReference type="Pfam" id="PF01266">
    <property type="entry name" value="DAO"/>
    <property type="match status" value="1"/>
</dbReference>
<sequence>MASTVIVGAGIVGITTAYFLSEHQPADTIHLVESSAFLASASGYAGGFLARDWFDPKVSELAALSFDQHDRLAAQYDGHSHWGYVASTSLDYELSPSAAGAQSRNTGPDLMGQVTGRPDEAASFTGGFPAWICRRDGDAVKPRGSSGTTAQVDPLAFSNFFLNVCRERGVNLHQPARVVTVGTNEDGELDSVDLQSTGGREGATLTTTLPCTRLIIAAGAWSGRVFDELFGGGARSPSCGIPTSSVSGHSLLLRPSSPPSVDVYAVFATGGSLDFHAVLFGRADGSVYVAGLNSTADPVSALSTDSVPFPNRLDHLLQCSKAILGVAAEDNVPIVRSGLCHRPVTPAKYDADPVRLASGARSRPVFSQPGCLGIRPRLQMWWCADVVLSKRVSGPPVNGCLCRTYQPKDRQDEKQKKKKQKKKNKATEIHAVLTPCWPPQRSQRPYRLFAGRREVVSHLQLQGKKYGVLKVGTRFHVTRRWKPTCQPITAHTLPPECPPVDRPQGREAQTHQTSGQWANEKPATGERTEGLATGVGACSDILPFIVPRTSRREEGVHAGTLYRGCTATALRGLALSSAVFQDVSQGAETARYNASDAFECVHTTNMHLITADRVTLAANLPIAV</sequence>
<dbReference type="Proteomes" id="UP000007796">
    <property type="component" value="Unassembled WGS sequence"/>
</dbReference>
<evidence type="ECO:0000259" key="2">
    <source>
        <dbReference type="Pfam" id="PF01266"/>
    </source>
</evidence>
<dbReference type="Gene3D" id="3.30.9.10">
    <property type="entry name" value="D-Amino Acid Oxidase, subunit A, domain 2"/>
    <property type="match status" value="1"/>
</dbReference>
<protein>
    <submittedName>
        <fullName evidence="3">FAD dependent oxidoreductase superfamily</fullName>
    </submittedName>
</protein>
<dbReference type="PANTHER" id="PTHR13847">
    <property type="entry name" value="SARCOSINE DEHYDROGENASE-RELATED"/>
    <property type="match status" value="1"/>
</dbReference>
<dbReference type="HOGENOM" id="CLU_438076_0_0_1"/>
<dbReference type="InterPro" id="IPR036188">
    <property type="entry name" value="FAD/NAD-bd_sf"/>
</dbReference>
<dbReference type="AlphaFoldDB" id="F0XUM9"/>
<name>F0XUM9_GROCL</name>
<dbReference type="OrthoDB" id="498204at2759"/>
<evidence type="ECO:0000256" key="1">
    <source>
        <dbReference type="SAM" id="MobiDB-lite"/>
    </source>
</evidence>
<evidence type="ECO:0000313" key="3">
    <source>
        <dbReference type="EMBL" id="EFW98760.1"/>
    </source>
</evidence>
<dbReference type="GO" id="GO:0005770">
    <property type="term" value="C:late endosome"/>
    <property type="evidence" value="ECO:0007669"/>
    <property type="project" value="TreeGrafter"/>
</dbReference>
<dbReference type="RefSeq" id="XP_014168243.1">
    <property type="nucleotide sequence ID" value="XM_014312768.1"/>
</dbReference>
<dbReference type="SUPFAM" id="SSF51971">
    <property type="entry name" value="Nucleotide-binding domain"/>
    <property type="match status" value="1"/>
</dbReference>
<dbReference type="Gene3D" id="3.50.50.60">
    <property type="entry name" value="FAD/NAD(P)-binding domain"/>
    <property type="match status" value="1"/>
</dbReference>
<proteinExistence type="predicted"/>
<dbReference type="InterPro" id="IPR006076">
    <property type="entry name" value="FAD-dep_OxRdtase"/>
</dbReference>
<dbReference type="STRING" id="655863.F0XUM9"/>
<organism evidence="4">
    <name type="scientific">Grosmannia clavigera (strain kw1407 / UAMH 11150)</name>
    <name type="common">Blue stain fungus</name>
    <name type="synonym">Graphiocladiella clavigera</name>
    <dbReference type="NCBI Taxonomy" id="655863"/>
    <lineage>
        <taxon>Eukaryota</taxon>
        <taxon>Fungi</taxon>
        <taxon>Dikarya</taxon>
        <taxon>Ascomycota</taxon>
        <taxon>Pezizomycotina</taxon>
        <taxon>Sordariomycetes</taxon>
        <taxon>Sordariomycetidae</taxon>
        <taxon>Ophiostomatales</taxon>
        <taxon>Ophiostomataceae</taxon>
        <taxon>Leptographium</taxon>
    </lineage>
</organism>
<evidence type="ECO:0000313" key="4">
    <source>
        <dbReference type="Proteomes" id="UP000007796"/>
    </source>
</evidence>
<gene>
    <name evidence="3" type="ORF">CMQ_4612</name>
</gene>
<keyword evidence="4" id="KW-1185">Reference proteome</keyword>